<dbReference type="EMBL" id="BAABRU010000001">
    <property type="protein sequence ID" value="GAA5526315.1"/>
    <property type="molecule type" value="Genomic_DNA"/>
</dbReference>
<comment type="caution">
    <text evidence="1">The sequence shown here is derived from an EMBL/GenBank/DDBJ whole genome shotgun (WGS) entry which is preliminary data.</text>
</comment>
<keyword evidence="2" id="KW-1185">Reference proteome</keyword>
<dbReference type="RefSeq" id="WP_345719966.1">
    <property type="nucleotide sequence ID" value="NZ_BAABRU010000001.1"/>
</dbReference>
<gene>
    <name evidence="1" type="ORF">Hgul01_00087</name>
</gene>
<organism evidence="1 2">
    <name type="scientific">Herpetosiphon gulosus</name>
    <dbReference type="NCBI Taxonomy" id="1973496"/>
    <lineage>
        <taxon>Bacteria</taxon>
        <taxon>Bacillati</taxon>
        <taxon>Chloroflexota</taxon>
        <taxon>Chloroflexia</taxon>
        <taxon>Herpetosiphonales</taxon>
        <taxon>Herpetosiphonaceae</taxon>
        <taxon>Herpetosiphon</taxon>
    </lineage>
</organism>
<sequence>MNDRARWPQPLRRWVVGLLLLSSLSWLAAPLTPTSQAATPTPPRY</sequence>
<protein>
    <submittedName>
        <fullName evidence="1">Uncharacterized protein</fullName>
    </submittedName>
</protein>
<reference evidence="1 2" key="1">
    <citation type="submission" date="2024-02" db="EMBL/GenBank/DDBJ databases">
        <title>Herpetosiphon gulosus NBRC 112829.</title>
        <authorList>
            <person name="Ichikawa N."/>
            <person name="Katano-Makiyama Y."/>
            <person name="Hidaka K."/>
        </authorList>
    </citation>
    <scope>NUCLEOTIDE SEQUENCE [LARGE SCALE GENOMIC DNA]</scope>
    <source>
        <strain evidence="1 2">NBRC 112829</strain>
    </source>
</reference>
<evidence type="ECO:0000313" key="1">
    <source>
        <dbReference type="EMBL" id="GAA5526315.1"/>
    </source>
</evidence>
<name>A0ABP9WW07_9CHLR</name>
<accession>A0ABP9WW07</accession>
<proteinExistence type="predicted"/>
<dbReference type="Proteomes" id="UP001428290">
    <property type="component" value="Unassembled WGS sequence"/>
</dbReference>
<evidence type="ECO:0000313" key="2">
    <source>
        <dbReference type="Proteomes" id="UP001428290"/>
    </source>
</evidence>